<keyword evidence="1" id="KW-0732">Signal</keyword>
<dbReference type="Gene3D" id="2.60.40.10">
    <property type="entry name" value="Immunoglobulins"/>
    <property type="match status" value="1"/>
</dbReference>
<gene>
    <name evidence="2" type="ORF">H9968_12995</name>
</gene>
<feature type="signal peptide" evidence="1">
    <location>
        <begin position="1"/>
        <end position="30"/>
    </location>
</feature>
<evidence type="ECO:0008006" key="4">
    <source>
        <dbReference type="Google" id="ProtNLM"/>
    </source>
</evidence>
<name>A0A9D2J9Q4_9FIRM</name>
<dbReference type="Proteomes" id="UP000824049">
    <property type="component" value="Unassembled WGS sequence"/>
</dbReference>
<dbReference type="SUPFAM" id="SSF49265">
    <property type="entry name" value="Fibronectin type III"/>
    <property type="match status" value="1"/>
</dbReference>
<feature type="chain" id="PRO_5039007190" description="Fibronectin type-III domain-containing protein" evidence="1">
    <location>
        <begin position="31"/>
        <end position="191"/>
    </location>
</feature>
<evidence type="ECO:0000256" key="1">
    <source>
        <dbReference type="SAM" id="SignalP"/>
    </source>
</evidence>
<proteinExistence type="predicted"/>
<dbReference type="InterPro" id="IPR036116">
    <property type="entry name" value="FN3_sf"/>
</dbReference>
<comment type="caution">
    <text evidence="2">The sequence shown here is derived from an EMBL/GenBank/DDBJ whole genome shotgun (WGS) entry which is preliminary data.</text>
</comment>
<protein>
    <recommendedName>
        <fullName evidence="4">Fibronectin type-III domain-containing protein</fullName>
    </recommendedName>
</protein>
<reference evidence="2" key="2">
    <citation type="submission" date="2021-04" db="EMBL/GenBank/DDBJ databases">
        <authorList>
            <person name="Gilroy R."/>
        </authorList>
    </citation>
    <scope>NUCLEOTIDE SEQUENCE</scope>
    <source>
        <strain evidence="2">CHK179-28034</strain>
    </source>
</reference>
<accession>A0A9D2J9Q4</accession>
<reference evidence="2" key="1">
    <citation type="journal article" date="2021" name="PeerJ">
        <title>Extensive microbial diversity within the chicken gut microbiome revealed by metagenomics and culture.</title>
        <authorList>
            <person name="Gilroy R."/>
            <person name="Ravi A."/>
            <person name="Getino M."/>
            <person name="Pursley I."/>
            <person name="Horton D.L."/>
            <person name="Alikhan N.F."/>
            <person name="Baker D."/>
            <person name="Gharbi K."/>
            <person name="Hall N."/>
            <person name="Watson M."/>
            <person name="Adriaenssens E.M."/>
            <person name="Foster-Nyarko E."/>
            <person name="Jarju S."/>
            <person name="Secka A."/>
            <person name="Antonio M."/>
            <person name="Oren A."/>
            <person name="Chaudhuri R.R."/>
            <person name="La Ragione R."/>
            <person name="Hildebrand F."/>
            <person name="Pallen M.J."/>
        </authorList>
    </citation>
    <scope>NUCLEOTIDE SEQUENCE</scope>
    <source>
        <strain evidence="2">CHK179-28034</strain>
    </source>
</reference>
<organism evidence="2 3">
    <name type="scientific">Candidatus Anaerobutyricum stercoris</name>
    <dbReference type="NCBI Taxonomy" id="2838457"/>
    <lineage>
        <taxon>Bacteria</taxon>
        <taxon>Bacillati</taxon>
        <taxon>Bacillota</taxon>
        <taxon>Clostridia</taxon>
        <taxon>Lachnospirales</taxon>
        <taxon>Lachnospiraceae</taxon>
        <taxon>Anaerobutyricum</taxon>
    </lineage>
</organism>
<dbReference type="AlphaFoldDB" id="A0A9D2J9Q4"/>
<dbReference type="InterPro" id="IPR013783">
    <property type="entry name" value="Ig-like_fold"/>
</dbReference>
<evidence type="ECO:0000313" key="2">
    <source>
        <dbReference type="EMBL" id="HIZ40809.1"/>
    </source>
</evidence>
<evidence type="ECO:0000313" key="3">
    <source>
        <dbReference type="Proteomes" id="UP000824049"/>
    </source>
</evidence>
<dbReference type="EMBL" id="DXBR01000118">
    <property type="protein sequence ID" value="HIZ40809.1"/>
    <property type="molecule type" value="Genomic_DNA"/>
</dbReference>
<sequence>MKYSKCIKMGLMASLIVSLNCNFFPHNVDAAFCGSYPVPELSGNYCEDIISVAESQLGYTESGTGETVYSSWAGQPGRSWCSEFVAWCANRTGIPTSIIPVGTLKTKKVFGKKIKLKWTKLSNVKGNQIYRSTKKNSGYRLFKTVKKNTNVYKNANIKAGTRYYYKVRAYKVYKGKKIYGKYSNVESAKMK</sequence>